<keyword evidence="1" id="KW-0812">Transmembrane</keyword>
<evidence type="ECO:0000256" key="1">
    <source>
        <dbReference type="SAM" id="Phobius"/>
    </source>
</evidence>
<keyword evidence="1" id="KW-0472">Membrane</keyword>
<reference evidence="2" key="1">
    <citation type="journal article" date="2017" name="Appl. Environ. Microbiol.">
        <title>Molecular characterization of an Endozoicomonas-like organism causing infection in king scallop Pecten maximus L.</title>
        <authorList>
            <person name="Cano I."/>
            <person name="van Aerle R."/>
            <person name="Ross S."/>
            <person name="Verner-Jeffreys D.W."/>
            <person name="Paley R.K."/>
            <person name="Rimmer G."/>
            <person name="Ryder D."/>
            <person name="Hooper P."/>
            <person name="Stone D."/>
            <person name="Feist S.W."/>
        </authorList>
    </citation>
    <scope>NUCLEOTIDE SEQUENCE</scope>
</reference>
<name>A0A2H9T426_9ZZZZ</name>
<evidence type="ECO:0000313" key="2">
    <source>
        <dbReference type="EMBL" id="PJE77985.1"/>
    </source>
</evidence>
<organism evidence="2">
    <name type="scientific">invertebrate metagenome</name>
    <dbReference type="NCBI Taxonomy" id="1711999"/>
    <lineage>
        <taxon>unclassified sequences</taxon>
        <taxon>metagenomes</taxon>
        <taxon>organismal metagenomes</taxon>
    </lineage>
</organism>
<gene>
    <name evidence="2" type="ORF">CI610_03086</name>
</gene>
<proteinExistence type="predicted"/>
<dbReference type="EMBL" id="NSIT01000304">
    <property type="protein sequence ID" value="PJE77985.1"/>
    <property type="molecule type" value="Genomic_DNA"/>
</dbReference>
<accession>A0A2H9T426</accession>
<protein>
    <submittedName>
        <fullName evidence="2">Uncharacterized protein</fullName>
    </submittedName>
</protein>
<dbReference type="AlphaFoldDB" id="A0A2H9T426"/>
<sequence length="94" mass="10961">MLVFPPKFKFVPKMHLISFYSYIFTHTDLIFGTVIAWTKGYKLNCFSLMLTFAQGHKGQMIKNRKFQIFKIVSSYVKENVILKMFATLEGQLIG</sequence>
<comment type="caution">
    <text evidence="2">The sequence shown here is derived from an EMBL/GenBank/DDBJ whole genome shotgun (WGS) entry which is preliminary data.</text>
</comment>
<feature type="transmembrane region" description="Helical" evidence="1">
    <location>
        <begin position="20"/>
        <end position="38"/>
    </location>
</feature>
<keyword evidence="1" id="KW-1133">Transmembrane helix</keyword>